<dbReference type="EMBL" id="AWSI01000034">
    <property type="protein sequence ID" value="ERH30317.1"/>
    <property type="molecule type" value="Genomic_DNA"/>
</dbReference>
<evidence type="ECO:0000313" key="1">
    <source>
        <dbReference type="EMBL" id="ERH30317.1"/>
    </source>
</evidence>
<keyword evidence="2" id="KW-1185">Reference proteome</keyword>
<comment type="caution">
    <text evidence="1">The sequence shown here is derived from an EMBL/GenBank/DDBJ whole genome shotgun (WGS) entry which is preliminary data.</text>
</comment>
<name>U1SI36_9BIFI</name>
<protein>
    <submittedName>
        <fullName evidence="1">Uncharacterized protein</fullName>
    </submittedName>
</protein>
<accession>U1SI36</accession>
<gene>
    <name evidence="1" type="ORF">HMPREF9244_01079</name>
</gene>
<evidence type="ECO:0000313" key="2">
    <source>
        <dbReference type="Proteomes" id="UP000016519"/>
    </source>
</evidence>
<dbReference type="Proteomes" id="UP000016519">
    <property type="component" value="Unassembled WGS sequence"/>
</dbReference>
<dbReference type="HOGENOM" id="CLU_3211549_0_0_11"/>
<dbReference type="AlphaFoldDB" id="U1SI36"/>
<reference evidence="1 2" key="1">
    <citation type="submission" date="2013-08" db="EMBL/GenBank/DDBJ databases">
        <authorList>
            <person name="Weinstock G."/>
            <person name="Sodergren E."/>
            <person name="Wylie T."/>
            <person name="Fulton L."/>
            <person name="Fulton R."/>
            <person name="Fronick C."/>
            <person name="O'Laughlin M."/>
            <person name="Godfrey J."/>
            <person name="Miner T."/>
            <person name="Herter B."/>
            <person name="Appelbaum E."/>
            <person name="Cordes M."/>
            <person name="Lek S."/>
            <person name="Wollam A."/>
            <person name="Pepin K.H."/>
            <person name="Palsikar V.B."/>
            <person name="Mitreva M."/>
            <person name="Wilson R.K."/>
        </authorList>
    </citation>
    <scope>NUCLEOTIDE SEQUENCE [LARGE SCALE GENOMIC DNA]</scope>
    <source>
        <strain evidence="1 2">F0580</strain>
    </source>
</reference>
<sequence length="44" mass="5162">MRVILVGVLFFGFLRQVGVLGWFVKICFALALHDPRMYEDFNRS</sequence>
<proteinExistence type="predicted"/>
<organism evidence="1 2">
    <name type="scientific">Alloscardovia omnicolens F0580</name>
    <dbReference type="NCBI Taxonomy" id="1321816"/>
    <lineage>
        <taxon>Bacteria</taxon>
        <taxon>Bacillati</taxon>
        <taxon>Actinomycetota</taxon>
        <taxon>Actinomycetes</taxon>
        <taxon>Bifidobacteriales</taxon>
        <taxon>Bifidobacteriaceae</taxon>
        <taxon>Alloscardovia</taxon>
    </lineage>
</organism>